<keyword evidence="6" id="KW-1185">Reference proteome</keyword>
<keyword evidence="1 5" id="KW-0378">Hydrolase</keyword>
<dbReference type="EMBL" id="FOQY01000002">
    <property type="protein sequence ID" value="SFI32898.1"/>
    <property type="molecule type" value="Genomic_DNA"/>
</dbReference>
<keyword evidence="3" id="KW-0443">Lipid metabolism</keyword>
<keyword evidence="2" id="KW-0442">Lipid degradation</keyword>
<accession>A0A1I3HAW7</accession>
<dbReference type="GO" id="GO:0016042">
    <property type="term" value="P:lipid catabolic process"/>
    <property type="evidence" value="ECO:0007669"/>
    <property type="project" value="UniProtKB-KW"/>
</dbReference>
<reference evidence="6" key="1">
    <citation type="submission" date="2016-10" db="EMBL/GenBank/DDBJ databases">
        <authorList>
            <person name="Varghese N."/>
            <person name="Submissions S."/>
        </authorList>
    </citation>
    <scope>NUCLEOTIDE SEQUENCE [LARGE SCALE GENOMIC DNA]</scope>
    <source>
        <strain evidence="6">CGMCC 4.2126</strain>
    </source>
</reference>
<feature type="region of interest" description="Disordered" evidence="4">
    <location>
        <begin position="62"/>
        <end position="88"/>
    </location>
</feature>
<feature type="region of interest" description="Disordered" evidence="4">
    <location>
        <begin position="1"/>
        <end position="23"/>
    </location>
</feature>
<dbReference type="AlphaFoldDB" id="A0A1I3HAW7"/>
<evidence type="ECO:0000256" key="3">
    <source>
        <dbReference type="ARBA" id="ARBA00023098"/>
    </source>
</evidence>
<dbReference type="Proteomes" id="UP000199111">
    <property type="component" value="Unassembled WGS sequence"/>
</dbReference>
<feature type="region of interest" description="Disordered" evidence="4">
    <location>
        <begin position="135"/>
        <end position="155"/>
    </location>
</feature>
<protein>
    <submittedName>
        <fullName evidence="5">Platelet-activating factor acetylhydrolase, isoform II</fullName>
    </submittedName>
</protein>
<evidence type="ECO:0000256" key="2">
    <source>
        <dbReference type="ARBA" id="ARBA00022963"/>
    </source>
</evidence>
<evidence type="ECO:0000256" key="1">
    <source>
        <dbReference type="ARBA" id="ARBA00022801"/>
    </source>
</evidence>
<sequence length="409" mass="44567">MDSRPMPAPTRNRKINSMAHDNPYPARKRPVLVAAVAGLLALTAPIVWAPAPAAAAAPSTPYLPKPTGPHRVGTTSLHLTDTSRPDPWVPAAKTRELMVSLWYPTAARAGRRAPYVTPKESELLLKGSGIKELENIPPEGLSRTRTNAFTDAEPSGRRRSLPLVVLSPGFTWPRSSLTGLAEDLASRGYVVAGIDHTYENFATTFPDGRVATCAACKNVNDDDFGQKVIRSRAIDIPFVLDQLTGPRPKWKGSPLINPARIAMAGQSIGGAAAPQTMLQDSRVRAGINMDGSMFLPIPKSGLARPFLLMGAPSGDSTWKRDWEQLTGWKRWLVVKGALHPSFTDYDMLLQQLGVNLGSGLKETRSVDITRKYVAAFFDLHLRGKPQPLLDKPSPRYPEVQFCLPSAKKC</sequence>
<gene>
    <name evidence="5" type="ORF">SAMN05216275_102432</name>
</gene>
<dbReference type="PANTHER" id="PTHR10272">
    <property type="entry name" value="PLATELET-ACTIVATING FACTOR ACETYLHYDROLASE"/>
    <property type="match status" value="1"/>
</dbReference>
<evidence type="ECO:0000256" key="4">
    <source>
        <dbReference type="SAM" id="MobiDB-lite"/>
    </source>
</evidence>
<dbReference type="PANTHER" id="PTHR10272:SF0">
    <property type="entry name" value="PLATELET-ACTIVATING FACTOR ACETYLHYDROLASE"/>
    <property type="match status" value="1"/>
</dbReference>
<feature type="compositionally biased region" description="Polar residues" evidence="4">
    <location>
        <begin position="73"/>
        <end position="82"/>
    </location>
</feature>
<name>A0A1I3HAW7_9ACTN</name>
<evidence type="ECO:0000313" key="5">
    <source>
        <dbReference type="EMBL" id="SFI32898.1"/>
    </source>
</evidence>
<proteinExistence type="predicted"/>
<dbReference type="Gene3D" id="3.40.50.1820">
    <property type="entry name" value="alpha/beta hydrolase"/>
    <property type="match status" value="1"/>
</dbReference>
<organism evidence="5 6">
    <name type="scientific">Streptosporangium canum</name>
    <dbReference type="NCBI Taxonomy" id="324952"/>
    <lineage>
        <taxon>Bacteria</taxon>
        <taxon>Bacillati</taxon>
        <taxon>Actinomycetota</taxon>
        <taxon>Actinomycetes</taxon>
        <taxon>Streptosporangiales</taxon>
        <taxon>Streptosporangiaceae</taxon>
        <taxon>Streptosporangium</taxon>
    </lineage>
</organism>
<dbReference type="GO" id="GO:0003847">
    <property type="term" value="F:1-alkyl-2-acetylglycerophosphocholine esterase activity"/>
    <property type="evidence" value="ECO:0007669"/>
    <property type="project" value="TreeGrafter"/>
</dbReference>
<evidence type="ECO:0000313" key="6">
    <source>
        <dbReference type="Proteomes" id="UP000199111"/>
    </source>
</evidence>
<dbReference type="SUPFAM" id="SSF53474">
    <property type="entry name" value="alpha/beta-Hydrolases"/>
    <property type="match status" value="1"/>
</dbReference>
<dbReference type="InterPro" id="IPR029058">
    <property type="entry name" value="AB_hydrolase_fold"/>
</dbReference>
<dbReference type="Pfam" id="PF03403">
    <property type="entry name" value="PAF-AH_p_II"/>
    <property type="match status" value="2"/>
</dbReference>